<keyword evidence="1" id="KW-0472">Membrane</keyword>
<dbReference type="EMBL" id="WTYF01000004">
    <property type="protein sequence ID" value="MXO50926.1"/>
    <property type="molecule type" value="Genomic_DNA"/>
</dbReference>
<sequence>MSWLPIVALALVVCVVAAFLLKLPRASWTILGAALLVGLAGYAIEGSPGQAGSPKDAARMQAESGELIVAARRQFFGKGQLPSRWVVTGDGFARRGDFTQASGLYANATEENPADTEAWLGLGIALVEHAEGNLTPAALHAFEKAAALSPENGGARYFLGLAWLRAGEVGRTRELWAEALEAAPADAEWRELLALRLERLDAIIEMAQEQGDTAP</sequence>
<keyword evidence="1" id="KW-1133">Transmembrane helix</keyword>
<dbReference type="RefSeq" id="WP_160607475.1">
    <property type="nucleotide sequence ID" value="NZ_WTYF01000004.1"/>
</dbReference>
<dbReference type="SUPFAM" id="SSF48452">
    <property type="entry name" value="TPR-like"/>
    <property type="match status" value="1"/>
</dbReference>
<comment type="caution">
    <text evidence="2">The sequence shown here is derived from an EMBL/GenBank/DDBJ whole genome shotgun (WGS) entry which is preliminary data.</text>
</comment>
<dbReference type="OrthoDB" id="7390129at2"/>
<proteinExistence type="predicted"/>
<gene>
    <name evidence="2" type="ORF">GRI42_06360</name>
</gene>
<dbReference type="InterPro" id="IPR011990">
    <property type="entry name" value="TPR-like_helical_dom_sf"/>
</dbReference>
<dbReference type="Pfam" id="PF13432">
    <property type="entry name" value="TPR_16"/>
    <property type="match status" value="1"/>
</dbReference>
<reference evidence="2 3" key="1">
    <citation type="submission" date="2019-12" db="EMBL/GenBank/DDBJ databases">
        <title>Genomic-based taxomic classification of the family Erythrobacteraceae.</title>
        <authorList>
            <person name="Xu L."/>
        </authorList>
    </citation>
    <scope>NUCLEOTIDE SEQUENCE [LARGE SCALE GENOMIC DNA]</scope>
    <source>
        <strain evidence="2 3">DSM 16225</strain>
    </source>
</reference>
<evidence type="ECO:0000313" key="3">
    <source>
        <dbReference type="Proteomes" id="UP000444185"/>
    </source>
</evidence>
<keyword evidence="1" id="KW-0812">Transmembrane</keyword>
<evidence type="ECO:0000256" key="1">
    <source>
        <dbReference type="SAM" id="Phobius"/>
    </source>
</evidence>
<accession>A0A844XZC7</accession>
<protein>
    <submittedName>
        <fullName evidence="2">Tetratricopeptide repeat protein</fullName>
    </submittedName>
</protein>
<dbReference type="AlphaFoldDB" id="A0A844XZC7"/>
<dbReference type="Pfam" id="PF14559">
    <property type="entry name" value="TPR_19"/>
    <property type="match status" value="1"/>
</dbReference>
<name>A0A844XZC7_9SPHN</name>
<evidence type="ECO:0000313" key="2">
    <source>
        <dbReference type="EMBL" id="MXO50926.1"/>
    </source>
</evidence>
<organism evidence="2 3">
    <name type="scientific">Qipengyuania gaetbuli</name>
    <dbReference type="NCBI Taxonomy" id="266952"/>
    <lineage>
        <taxon>Bacteria</taxon>
        <taxon>Pseudomonadati</taxon>
        <taxon>Pseudomonadota</taxon>
        <taxon>Alphaproteobacteria</taxon>
        <taxon>Sphingomonadales</taxon>
        <taxon>Erythrobacteraceae</taxon>
        <taxon>Qipengyuania</taxon>
    </lineage>
</organism>
<dbReference type="Gene3D" id="1.25.40.10">
    <property type="entry name" value="Tetratricopeptide repeat domain"/>
    <property type="match status" value="1"/>
</dbReference>
<dbReference type="Proteomes" id="UP000444185">
    <property type="component" value="Unassembled WGS sequence"/>
</dbReference>
<feature type="transmembrane region" description="Helical" evidence="1">
    <location>
        <begin position="28"/>
        <end position="45"/>
    </location>
</feature>
<keyword evidence="3" id="KW-1185">Reference proteome</keyword>